<feature type="signal peptide" evidence="1">
    <location>
        <begin position="1"/>
        <end position="23"/>
    </location>
</feature>
<feature type="chain" id="PRO_5037046415" description="Solute-binding protein family 3/N-terminal domain-containing protein" evidence="1">
    <location>
        <begin position="24"/>
        <end position="300"/>
    </location>
</feature>
<keyword evidence="1" id="KW-0732">Signal</keyword>
<dbReference type="Proteomes" id="UP000613266">
    <property type="component" value="Unassembled WGS sequence"/>
</dbReference>
<protein>
    <recommendedName>
        <fullName evidence="4">Solute-binding protein family 3/N-terminal domain-containing protein</fullName>
    </recommendedName>
</protein>
<evidence type="ECO:0000256" key="1">
    <source>
        <dbReference type="SAM" id="SignalP"/>
    </source>
</evidence>
<dbReference type="RefSeq" id="WP_198112082.1">
    <property type="nucleotide sequence ID" value="NZ_JAEDAK010000011.1"/>
</dbReference>
<evidence type="ECO:0000313" key="3">
    <source>
        <dbReference type="Proteomes" id="UP000613266"/>
    </source>
</evidence>
<keyword evidence="3" id="KW-1185">Reference proteome</keyword>
<reference evidence="2" key="1">
    <citation type="submission" date="2020-12" db="EMBL/GenBank/DDBJ databases">
        <title>The genome sequence of Inhella sp. 1Y17.</title>
        <authorList>
            <person name="Liu Y."/>
        </authorList>
    </citation>
    <scope>NUCLEOTIDE SEQUENCE</scope>
    <source>
        <strain evidence="2">1Y17</strain>
    </source>
</reference>
<comment type="caution">
    <text evidence="2">The sequence shown here is derived from an EMBL/GenBank/DDBJ whole genome shotgun (WGS) entry which is preliminary data.</text>
</comment>
<dbReference type="AlphaFoldDB" id="A0A931NF18"/>
<evidence type="ECO:0000313" key="2">
    <source>
        <dbReference type="EMBL" id="MBH9578312.1"/>
    </source>
</evidence>
<dbReference type="SUPFAM" id="SSF53850">
    <property type="entry name" value="Periplasmic binding protein-like II"/>
    <property type="match status" value="1"/>
</dbReference>
<proteinExistence type="predicted"/>
<sequence>MSWLRRGLLLCAAAWLVLRPALAAETIRWVVHDMPPVFSLPGGHTPKRASEFGHGELDGLQRLLVARLPQFQHEFVVAVPTRFEALVRQGEPICSLLPRRTPERLSWLYFTPTHPPLNSRAVHLVTRAELLPRLNALGTPLSLARVLQEAGLQGVLTRDRSFGPRIDQLLQTQGQALLQGALAWRGQNLLSMLQAGRMDYTLEHPVLVDEYLRQQGSGVALVKLPLLEAQAISQATVACARNPAGRRHIEAIDAVIRALARAPDRSAWLKEWLGELPEPGDRERIDRFMDARARRGAQIE</sequence>
<evidence type="ECO:0008006" key="4">
    <source>
        <dbReference type="Google" id="ProtNLM"/>
    </source>
</evidence>
<organism evidence="2 3">
    <name type="scientific">Inhella proteolytica</name>
    <dbReference type="NCBI Taxonomy" id="2795029"/>
    <lineage>
        <taxon>Bacteria</taxon>
        <taxon>Pseudomonadati</taxon>
        <taxon>Pseudomonadota</taxon>
        <taxon>Betaproteobacteria</taxon>
        <taxon>Burkholderiales</taxon>
        <taxon>Sphaerotilaceae</taxon>
        <taxon>Inhella</taxon>
    </lineage>
</organism>
<accession>A0A931NF18</accession>
<gene>
    <name evidence="2" type="ORF">I7X39_15585</name>
</gene>
<dbReference type="EMBL" id="JAEDAK010000011">
    <property type="protein sequence ID" value="MBH9578312.1"/>
    <property type="molecule type" value="Genomic_DNA"/>
</dbReference>
<name>A0A931NF18_9BURK</name>